<proteinExistence type="predicted"/>
<dbReference type="Proteomes" id="UP000800036">
    <property type="component" value="Unassembled WGS sequence"/>
</dbReference>
<organism evidence="1 2">
    <name type="scientific">Bimuria novae-zelandiae CBS 107.79</name>
    <dbReference type="NCBI Taxonomy" id="1447943"/>
    <lineage>
        <taxon>Eukaryota</taxon>
        <taxon>Fungi</taxon>
        <taxon>Dikarya</taxon>
        <taxon>Ascomycota</taxon>
        <taxon>Pezizomycotina</taxon>
        <taxon>Dothideomycetes</taxon>
        <taxon>Pleosporomycetidae</taxon>
        <taxon>Pleosporales</taxon>
        <taxon>Massarineae</taxon>
        <taxon>Didymosphaeriaceae</taxon>
        <taxon>Bimuria</taxon>
    </lineage>
</organism>
<keyword evidence="2" id="KW-1185">Reference proteome</keyword>
<name>A0A6A5UXD5_9PLEO</name>
<dbReference type="OrthoDB" id="10440528at2759"/>
<dbReference type="EMBL" id="ML976710">
    <property type="protein sequence ID" value="KAF1969404.1"/>
    <property type="molecule type" value="Genomic_DNA"/>
</dbReference>
<accession>A0A6A5UXD5</accession>
<reference evidence="1" key="1">
    <citation type="journal article" date="2020" name="Stud. Mycol.">
        <title>101 Dothideomycetes genomes: a test case for predicting lifestyles and emergence of pathogens.</title>
        <authorList>
            <person name="Haridas S."/>
            <person name="Albert R."/>
            <person name="Binder M."/>
            <person name="Bloem J."/>
            <person name="Labutti K."/>
            <person name="Salamov A."/>
            <person name="Andreopoulos B."/>
            <person name="Baker S."/>
            <person name="Barry K."/>
            <person name="Bills G."/>
            <person name="Bluhm B."/>
            <person name="Cannon C."/>
            <person name="Castanera R."/>
            <person name="Culley D."/>
            <person name="Daum C."/>
            <person name="Ezra D."/>
            <person name="Gonzalez J."/>
            <person name="Henrissat B."/>
            <person name="Kuo A."/>
            <person name="Liang C."/>
            <person name="Lipzen A."/>
            <person name="Lutzoni F."/>
            <person name="Magnuson J."/>
            <person name="Mondo S."/>
            <person name="Nolan M."/>
            <person name="Ohm R."/>
            <person name="Pangilinan J."/>
            <person name="Park H.-J."/>
            <person name="Ramirez L."/>
            <person name="Alfaro M."/>
            <person name="Sun H."/>
            <person name="Tritt A."/>
            <person name="Yoshinaga Y."/>
            <person name="Zwiers L.-H."/>
            <person name="Turgeon B."/>
            <person name="Goodwin S."/>
            <person name="Spatafora J."/>
            <person name="Crous P."/>
            <person name="Grigoriev I."/>
        </authorList>
    </citation>
    <scope>NUCLEOTIDE SEQUENCE</scope>
    <source>
        <strain evidence="1">CBS 107.79</strain>
    </source>
</reference>
<gene>
    <name evidence="1" type="ORF">BU23DRAFT_601606</name>
</gene>
<evidence type="ECO:0000313" key="2">
    <source>
        <dbReference type="Proteomes" id="UP000800036"/>
    </source>
</evidence>
<protein>
    <submittedName>
        <fullName evidence="1">Uncharacterized protein</fullName>
    </submittedName>
</protein>
<evidence type="ECO:0000313" key="1">
    <source>
        <dbReference type="EMBL" id="KAF1969404.1"/>
    </source>
</evidence>
<dbReference type="AlphaFoldDB" id="A0A6A5UXD5"/>
<sequence>METLNFCKPSESMLHRSYEKRVGGYWDIYPEKLDETWYEYWEKLRTSEEAINGHSAEGRNRLLTSFRFGSLVPFPRPGLTKIQKDKIVESATSREDFHDVDKIVSRYGTCLCELRFITGSDCMKFLAKGSDGETLPEGKNHWPWYIDINPRAFLCPHAKRNGLEADGRSFHCDILIKEPTEEWALAQEKSDPEGTLAGRVTSDRIQLGKCPQCDPKLRINPLTKRLLNPGFSNPLIKPGPAKPQPYEEPPDFVPWADAEDPPPAPWDHNLSIRPLIFSPEKDSKGEALRTYSRHFIEGRPYQVRSFGDAMNLYNDNDLVYDESGTTLAAHRNSRRDLGADEAETAQERKESMRRQTQNNIAKEMKIIVHERKVNILVNHLTLVERDYIQGKQFY</sequence>